<proteinExistence type="predicted"/>
<dbReference type="EMBL" id="BPLR01003538">
    <property type="protein sequence ID" value="GIX85690.1"/>
    <property type="molecule type" value="Genomic_DNA"/>
</dbReference>
<comment type="caution">
    <text evidence="1">The sequence shown here is derived from an EMBL/GenBank/DDBJ whole genome shotgun (WGS) entry which is preliminary data.</text>
</comment>
<evidence type="ECO:0000313" key="1">
    <source>
        <dbReference type="EMBL" id="GIX85690.1"/>
    </source>
</evidence>
<evidence type="ECO:0000313" key="2">
    <source>
        <dbReference type="Proteomes" id="UP001054945"/>
    </source>
</evidence>
<reference evidence="1 2" key="1">
    <citation type="submission" date="2021-06" db="EMBL/GenBank/DDBJ databases">
        <title>Caerostris extrusa draft genome.</title>
        <authorList>
            <person name="Kono N."/>
            <person name="Arakawa K."/>
        </authorList>
    </citation>
    <scope>NUCLEOTIDE SEQUENCE [LARGE SCALE GENOMIC DNA]</scope>
</reference>
<dbReference type="Proteomes" id="UP001054945">
    <property type="component" value="Unassembled WGS sequence"/>
</dbReference>
<protein>
    <submittedName>
        <fullName evidence="1">Uncharacterized protein</fullName>
    </submittedName>
</protein>
<organism evidence="1 2">
    <name type="scientific">Caerostris extrusa</name>
    <name type="common">Bark spider</name>
    <name type="synonym">Caerostris bankana</name>
    <dbReference type="NCBI Taxonomy" id="172846"/>
    <lineage>
        <taxon>Eukaryota</taxon>
        <taxon>Metazoa</taxon>
        <taxon>Ecdysozoa</taxon>
        <taxon>Arthropoda</taxon>
        <taxon>Chelicerata</taxon>
        <taxon>Arachnida</taxon>
        <taxon>Araneae</taxon>
        <taxon>Araneomorphae</taxon>
        <taxon>Entelegynae</taxon>
        <taxon>Araneoidea</taxon>
        <taxon>Araneidae</taxon>
        <taxon>Caerostris</taxon>
    </lineage>
</organism>
<sequence length="85" mass="9340">MGAFHARRFSKDEDGTMVGQLLGVPLTRPCQHSSPESDLPLCLPHKQTTLKGGLKTSQSSLNNPIICLHSGFCFAENRKTVFLEI</sequence>
<dbReference type="AlphaFoldDB" id="A0AAV4NLL5"/>
<accession>A0AAV4NLL5</accession>
<name>A0AAV4NLL5_CAEEX</name>
<gene>
    <name evidence="1" type="ORF">CEXT_335211</name>
</gene>
<keyword evidence="2" id="KW-1185">Reference proteome</keyword>